<feature type="region of interest" description="Disordered" evidence="1">
    <location>
        <begin position="1"/>
        <end position="67"/>
    </location>
</feature>
<gene>
    <name evidence="2" type="ORF">SAMN05216251_10989</name>
</gene>
<evidence type="ECO:0000256" key="1">
    <source>
        <dbReference type="SAM" id="MobiDB-lite"/>
    </source>
</evidence>
<keyword evidence="3" id="KW-1185">Reference proteome</keyword>
<feature type="compositionally biased region" description="Polar residues" evidence="1">
    <location>
        <begin position="103"/>
        <end position="117"/>
    </location>
</feature>
<feature type="region of interest" description="Disordered" evidence="1">
    <location>
        <begin position="91"/>
        <end position="212"/>
    </location>
</feature>
<dbReference type="STRING" id="380248.SAMN05216251_10989"/>
<reference evidence="2 3" key="1">
    <citation type="submission" date="2016-10" db="EMBL/GenBank/DDBJ databases">
        <authorList>
            <person name="de Groot N.N."/>
        </authorList>
    </citation>
    <scope>NUCLEOTIDE SEQUENCE [LARGE SCALE GENOMIC DNA]</scope>
    <source>
        <strain evidence="2 3">CGMCC 4.3510</strain>
    </source>
</reference>
<feature type="compositionally biased region" description="Basic and acidic residues" evidence="1">
    <location>
        <begin position="1"/>
        <end position="52"/>
    </location>
</feature>
<feature type="compositionally biased region" description="Polar residues" evidence="1">
    <location>
        <begin position="203"/>
        <end position="212"/>
    </location>
</feature>
<protein>
    <submittedName>
        <fullName evidence="2">Uncharacterized protein</fullName>
    </submittedName>
</protein>
<dbReference type="RefSeq" id="WP_093714401.1">
    <property type="nucleotide sequence ID" value="NZ_FONG01000009.1"/>
</dbReference>
<feature type="region of interest" description="Disordered" evidence="1">
    <location>
        <begin position="286"/>
        <end position="315"/>
    </location>
</feature>
<dbReference type="EMBL" id="FONG01000009">
    <property type="protein sequence ID" value="SFF17154.1"/>
    <property type="molecule type" value="Genomic_DNA"/>
</dbReference>
<dbReference type="AlphaFoldDB" id="A0A1I2GH45"/>
<organism evidence="2 3">
    <name type="scientific">Actinacidiphila alni</name>
    <dbReference type="NCBI Taxonomy" id="380248"/>
    <lineage>
        <taxon>Bacteria</taxon>
        <taxon>Bacillati</taxon>
        <taxon>Actinomycetota</taxon>
        <taxon>Actinomycetes</taxon>
        <taxon>Kitasatosporales</taxon>
        <taxon>Streptomycetaceae</taxon>
        <taxon>Actinacidiphila</taxon>
    </lineage>
</organism>
<sequence>MADRTDRADRAGLPDRLRDAAGAHRPDRDRMLARVERGMADEERAVAARDTADPPPGPVRDRPPGAGAPWLRIAAVTAAVAGAIGIGGLAVGAVTGDGEPTRSVVTSTGPAPSQRPTSHPAGPTSPAAHPGTRQDASPSAGRHAKGATHPVLPPSGGTHRAATTPPPSSATATGSGSAGGGSTSPGDGTAQDGALSARASVDGASNPSWTQSDLVLTTTRPLTSLTVEVRVARTAGVSSTGSWTTESGATAATVSVEGDDLVYRWTLDSGQTLAAGDHTFSAQFDHAQGDRDAGGDRYSVQAQGPDGPLTVDGRF</sequence>
<evidence type="ECO:0000313" key="2">
    <source>
        <dbReference type="EMBL" id="SFF17154.1"/>
    </source>
</evidence>
<name>A0A1I2GH45_9ACTN</name>
<accession>A0A1I2GH45</accession>
<evidence type="ECO:0000313" key="3">
    <source>
        <dbReference type="Proteomes" id="UP000199323"/>
    </source>
</evidence>
<dbReference type="Proteomes" id="UP000199323">
    <property type="component" value="Unassembled WGS sequence"/>
</dbReference>
<proteinExistence type="predicted"/>